<dbReference type="Gene3D" id="3.30.565.10">
    <property type="entry name" value="Histidine kinase-like ATPase, C-terminal domain"/>
    <property type="match status" value="1"/>
</dbReference>
<feature type="domain" description="Histidine kinase/HSP90-like ATPase" evidence="2">
    <location>
        <begin position="1"/>
        <end position="108"/>
    </location>
</feature>
<protein>
    <submittedName>
        <fullName evidence="3">Serine/threonine-protein kinase RsbW</fullName>
        <ecNumber evidence="3">2.7.11.1</ecNumber>
    </submittedName>
</protein>
<dbReference type="EMBL" id="JACCCC010000001">
    <property type="protein sequence ID" value="NYE44984.1"/>
    <property type="molecule type" value="Genomic_DNA"/>
</dbReference>
<dbReference type="Proteomes" id="UP000589036">
    <property type="component" value="Unassembled WGS sequence"/>
</dbReference>
<dbReference type="InterPro" id="IPR036890">
    <property type="entry name" value="HATPase_C_sf"/>
</dbReference>
<dbReference type="PANTHER" id="PTHR35526">
    <property type="entry name" value="ANTI-SIGMA-F FACTOR RSBW-RELATED"/>
    <property type="match status" value="1"/>
</dbReference>
<gene>
    <name evidence="3" type="ORF">HDA32_000104</name>
</gene>
<reference evidence="3 4" key="1">
    <citation type="submission" date="2020-07" db="EMBL/GenBank/DDBJ databases">
        <title>Sequencing the genomes of 1000 actinobacteria strains.</title>
        <authorList>
            <person name="Klenk H.-P."/>
        </authorList>
    </citation>
    <scope>NUCLEOTIDE SEQUENCE [LARGE SCALE GENOMIC DNA]</scope>
    <source>
        <strain evidence="3 4">CXB654</strain>
    </source>
</reference>
<organism evidence="3 4">
    <name type="scientific">Spinactinospora alkalitolerans</name>
    <dbReference type="NCBI Taxonomy" id="687207"/>
    <lineage>
        <taxon>Bacteria</taxon>
        <taxon>Bacillati</taxon>
        <taxon>Actinomycetota</taxon>
        <taxon>Actinomycetes</taxon>
        <taxon>Streptosporangiales</taxon>
        <taxon>Nocardiopsidaceae</taxon>
        <taxon>Spinactinospora</taxon>
    </lineage>
</organism>
<dbReference type="Pfam" id="PF13581">
    <property type="entry name" value="HATPase_c_2"/>
    <property type="match status" value="1"/>
</dbReference>
<dbReference type="CDD" id="cd16936">
    <property type="entry name" value="HATPase_RsbW-like"/>
    <property type="match status" value="1"/>
</dbReference>
<keyword evidence="1" id="KW-0723">Serine/threonine-protein kinase</keyword>
<keyword evidence="3" id="KW-0808">Transferase</keyword>
<proteinExistence type="predicted"/>
<dbReference type="GO" id="GO:0004674">
    <property type="term" value="F:protein serine/threonine kinase activity"/>
    <property type="evidence" value="ECO:0007669"/>
    <property type="project" value="UniProtKB-KW"/>
</dbReference>
<evidence type="ECO:0000313" key="3">
    <source>
        <dbReference type="EMBL" id="NYE44984.1"/>
    </source>
</evidence>
<sequence>MREFMGEALRANGVGGECLDDILTAASEACANVVDHGDPAPSYEVLTRIRHESCVMEIVNTGPDFDPASVPLPDLEAESGRGILLMRGLMDRVTFDRSAGGGTVVRLHKRLRDEARVPSRIGRRAAALC</sequence>
<evidence type="ECO:0000313" key="4">
    <source>
        <dbReference type="Proteomes" id="UP000589036"/>
    </source>
</evidence>
<keyword evidence="4" id="KW-1185">Reference proteome</keyword>
<name>A0A852TS41_9ACTN</name>
<evidence type="ECO:0000256" key="1">
    <source>
        <dbReference type="ARBA" id="ARBA00022527"/>
    </source>
</evidence>
<dbReference type="AlphaFoldDB" id="A0A852TS41"/>
<comment type="caution">
    <text evidence="3">The sequence shown here is derived from an EMBL/GenBank/DDBJ whole genome shotgun (WGS) entry which is preliminary data.</text>
</comment>
<dbReference type="SUPFAM" id="SSF55874">
    <property type="entry name" value="ATPase domain of HSP90 chaperone/DNA topoisomerase II/histidine kinase"/>
    <property type="match status" value="1"/>
</dbReference>
<dbReference type="InterPro" id="IPR050267">
    <property type="entry name" value="Anti-sigma-factor_SerPK"/>
</dbReference>
<evidence type="ECO:0000259" key="2">
    <source>
        <dbReference type="Pfam" id="PF13581"/>
    </source>
</evidence>
<dbReference type="InterPro" id="IPR003594">
    <property type="entry name" value="HATPase_dom"/>
</dbReference>
<dbReference type="PANTHER" id="PTHR35526:SF3">
    <property type="entry name" value="ANTI-SIGMA-F FACTOR RSBW"/>
    <property type="match status" value="1"/>
</dbReference>
<accession>A0A852TS41</accession>
<dbReference type="EC" id="2.7.11.1" evidence="3"/>
<keyword evidence="3" id="KW-0418">Kinase</keyword>